<feature type="transmembrane region" description="Helical" evidence="8">
    <location>
        <begin position="52"/>
        <end position="71"/>
    </location>
</feature>
<evidence type="ECO:0000313" key="9">
    <source>
        <dbReference type="EMBL" id="GMH57303.1"/>
    </source>
</evidence>
<accession>A0A9W7DWB7</accession>
<keyword evidence="6 8" id="KW-0472">Membrane</keyword>
<evidence type="ECO:0000256" key="5">
    <source>
        <dbReference type="ARBA" id="ARBA00022989"/>
    </source>
</evidence>
<feature type="transmembrane region" description="Helical" evidence="8">
    <location>
        <begin position="122"/>
        <end position="140"/>
    </location>
</feature>
<comment type="subcellular location">
    <subcellularLocation>
        <location evidence="1">Membrane</location>
        <topology evidence="1">Multi-pass membrane protein</topology>
    </subcellularLocation>
</comment>
<gene>
    <name evidence="9" type="ORF">TrRE_jg5195</name>
</gene>
<keyword evidence="10" id="KW-1185">Reference proteome</keyword>
<evidence type="ECO:0000256" key="8">
    <source>
        <dbReference type="SAM" id="Phobius"/>
    </source>
</evidence>
<feature type="transmembrane region" description="Helical" evidence="8">
    <location>
        <begin position="12"/>
        <end position="32"/>
    </location>
</feature>
<proteinExistence type="inferred from homology"/>
<feature type="transmembrane region" description="Helical" evidence="8">
    <location>
        <begin position="83"/>
        <end position="102"/>
    </location>
</feature>
<dbReference type="Proteomes" id="UP001165082">
    <property type="component" value="Unassembled WGS sequence"/>
</dbReference>
<organism evidence="9 10">
    <name type="scientific">Triparma retinervis</name>
    <dbReference type="NCBI Taxonomy" id="2557542"/>
    <lineage>
        <taxon>Eukaryota</taxon>
        <taxon>Sar</taxon>
        <taxon>Stramenopiles</taxon>
        <taxon>Ochrophyta</taxon>
        <taxon>Bolidophyceae</taxon>
        <taxon>Parmales</taxon>
        <taxon>Triparmaceae</taxon>
        <taxon>Triparma</taxon>
    </lineage>
</organism>
<evidence type="ECO:0000256" key="6">
    <source>
        <dbReference type="ARBA" id="ARBA00023136"/>
    </source>
</evidence>
<dbReference type="GO" id="GO:0016020">
    <property type="term" value="C:membrane"/>
    <property type="evidence" value="ECO:0007669"/>
    <property type="project" value="UniProtKB-SubCell"/>
</dbReference>
<comment type="caution">
    <text evidence="9">The sequence shown here is derived from an EMBL/GenBank/DDBJ whole genome shotgun (WGS) entry which is preliminary data.</text>
</comment>
<dbReference type="PANTHER" id="PTHR14233">
    <property type="entry name" value="DUF914-RELATED"/>
    <property type="match status" value="1"/>
</dbReference>
<sequence length="241" mass="26106">MLFSKPILKRVFTGTQIAAAAVCITGIGLVILSDALFPTGDKETTEGVNDSVTGDLLALIGSIVYALNNVLCEKYVQVDRIEYLGMLGLFATIWAGMEVAALESGEVGAFFTRGSEPECEGGSPGWLLGGYVISITLFYVRMTSFVQTSSAALLNVSLLTSDVYSLVWVVATSGHWPSWVYFVGTAFIFGGVGLYSYAEDAVEEEKERGSTVEEDGGDRREDRLKSDEELLGDKDRNRANY</sequence>
<feature type="region of interest" description="Disordered" evidence="7">
    <location>
        <begin position="205"/>
        <end position="241"/>
    </location>
</feature>
<evidence type="ECO:0000256" key="2">
    <source>
        <dbReference type="ARBA" id="ARBA00007863"/>
    </source>
</evidence>
<evidence type="ECO:0000256" key="7">
    <source>
        <dbReference type="SAM" id="MobiDB-lite"/>
    </source>
</evidence>
<dbReference type="OrthoDB" id="205109at2759"/>
<comment type="similarity">
    <text evidence="2">Belongs to the SLC35F solute transporter family.</text>
</comment>
<feature type="transmembrane region" description="Helical" evidence="8">
    <location>
        <begin position="152"/>
        <end position="173"/>
    </location>
</feature>
<dbReference type="InterPro" id="IPR052221">
    <property type="entry name" value="SLC35F_Transporter"/>
</dbReference>
<keyword evidence="4 8" id="KW-0812">Transmembrane</keyword>
<evidence type="ECO:0000313" key="10">
    <source>
        <dbReference type="Proteomes" id="UP001165082"/>
    </source>
</evidence>
<evidence type="ECO:0000256" key="3">
    <source>
        <dbReference type="ARBA" id="ARBA00022448"/>
    </source>
</evidence>
<dbReference type="AlphaFoldDB" id="A0A9W7DWB7"/>
<keyword evidence="3" id="KW-0813">Transport</keyword>
<evidence type="ECO:0000256" key="1">
    <source>
        <dbReference type="ARBA" id="ARBA00004141"/>
    </source>
</evidence>
<protein>
    <submittedName>
        <fullName evidence="9">Uncharacterized protein</fullName>
    </submittedName>
</protein>
<name>A0A9W7DWB7_9STRA</name>
<dbReference type="InterPro" id="IPR009262">
    <property type="entry name" value="SLC35_F1/F2/F6"/>
</dbReference>
<evidence type="ECO:0000256" key="4">
    <source>
        <dbReference type="ARBA" id="ARBA00022692"/>
    </source>
</evidence>
<dbReference type="Pfam" id="PF06027">
    <property type="entry name" value="SLC35F"/>
    <property type="match status" value="1"/>
</dbReference>
<dbReference type="PANTHER" id="PTHR14233:SF4">
    <property type="entry name" value="SOLUTE CARRIER FAMILY 35 MEMBER F2"/>
    <property type="match status" value="1"/>
</dbReference>
<dbReference type="EMBL" id="BRXZ01003562">
    <property type="protein sequence ID" value="GMH57303.1"/>
    <property type="molecule type" value="Genomic_DNA"/>
</dbReference>
<feature type="non-terminal residue" evidence="9">
    <location>
        <position position="241"/>
    </location>
</feature>
<reference evidence="9" key="1">
    <citation type="submission" date="2022-07" db="EMBL/GenBank/DDBJ databases">
        <title>Genome analysis of Parmales, a sister group of diatoms, reveals the evolutionary specialization of diatoms from phago-mixotrophs to photoautotrophs.</title>
        <authorList>
            <person name="Ban H."/>
            <person name="Sato S."/>
            <person name="Yoshikawa S."/>
            <person name="Kazumasa Y."/>
            <person name="Nakamura Y."/>
            <person name="Ichinomiya M."/>
            <person name="Saitoh K."/>
            <person name="Sato N."/>
            <person name="Blanc-Mathieu R."/>
            <person name="Endo H."/>
            <person name="Kuwata A."/>
            <person name="Ogata H."/>
        </authorList>
    </citation>
    <scope>NUCLEOTIDE SEQUENCE</scope>
</reference>
<feature type="transmembrane region" description="Helical" evidence="8">
    <location>
        <begin position="179"/>
        <end position="198"/>
    </location>
</feature>
<dbReference type="GO" id="GO:0022857">
    <property type="term" value="F:transmembrane transporter activity"/>
    <property type="evidence" value="ECO:0007669"/>
    <property type="project" value="InterPro"/>
</dbReference>
<keyword evidence="5 8" id="KW-1133">Transmembrane helix</keyword>